<reference evidence="2" key="2">
    <citation type="journal article" date="2010" name="Science">
        <title>The genome of the Western clawed frog Xenopus tropicalis.</title>
        <authorList>
            <person name="Hellsten U."/>
            <person name="Harland R.M."/>
            <person name="Gilchrist M.J."/>
            <person name="Hendrix D."/>
            <person name="Jurka J."/>
            <person name="Kapitonov V."/>
            <person name="Ovcharenko I."/>
            <person name="Putnam N.H."/>
            <person name="Shu S."/>
            <person name="Taher L."/>
            <person name="Blitz I.L."/>
            <person name="Blumberg B."/>
            <person name="Dichmann D.S."/>
            <person name="Dubchak I."/>
            <person name="Amaya E."/>
            <person name="Detter J.C."/>
            <person name="Fletcher R."/>
            <person name="Gerhard D.S."/>
            <person name="Goodstein D."/>
            <person name="Graves T."/>
            <person name="Grigoriev I.V."/>
            <person name="Grimwood J."/>
            <person name="Kawashima T."/>
            <person name="Lindquist E."/>
            <person name="Lucas S.M."/>
            <person name="Mead P.E."/>
            <person name="Mitros T."/>
            <person name="Ogino H."/>
            <person name="Ohta Y."/>
            <person name="Poliakov A.V."/>
            <person name="Pollet N."/>
            <person name="Robert J."/>
            <person name="Salamov A."/>
            <person name="Sater A.K."/>
            <person name="Schmutz J."/>
            <person name="Terry A."/>
            <person name="Vize P.D."/>
            <person name="Warren W.C."/>
            <person name="Wells D."/>
            <person name="Wills A."/>
            <person name="Wilson R.K."/>
            <person name="Zimmerman L.B."/>
            <person name="Zorn A.M."/>
            <person name="Grainger R."/>
            <person name="Grammer T."/>
            <person name="Khokha M.K."/>
            <person name="Richardson P.M."/>
            <person name="Rokhsar D.S."/>
        </authorList>
    </citation>
    <scope>NUCLEOTIDE SEQUENCE [LARGE SCALE GENOMIC DNA]</scope>
    <source>
        <strain evidence="2">Nigerian</strain>
    </source>
</reference>
<accession>A0A1B8Y1H4</accession>
<keyword evidence="1" id="KW-0812">Transmembrane</keyword>
<keyword evidence="1" id="KW-1133">Transmembrane helix</keyword>
<dbReference type="AlphaFoldDB" id="A0A1B8Y1H4"/>
<name>A0A1B8Y1H4_XENTR</name>
<evidence type="ECO:0000313" key="2">
    <source>
        <dbReference type="EMBL" id="OCA16780.1"/>
    </source>
</evidence>
<sequence length="74" mass="8524">MEPPDSGPLSRWIQPSCMRGGLGRRVFWFIFAKFFLVLCFNCHFNPLATETNPLYNTLCLWVPLNGLMVCQNLT</sequence>
<proteinExistence type="predicted"/>
<feature type="transmembrane region" description="Helical" evidence="1">
    <location>
        <begin position="26"/>
        <end position="48"/>
    </location>
</feature>
<protein>
    <submittedName>
        <fullName evidence="2">Uncharacterized protein</fullName>
    </submittedName>
</protein>
<keyword evidence="1" id="KW-0472">Membrane</keyword>
<gene>
    <name evidence="2" type="ORF">XENTR_v90027875mg</name>
</gene>
<reference evidence="2" key="3">
    <citation type="submission" date="2016-05" db="EMBL/GenBank/DDBJ databases">
        <title>WGS assembly of Xenopus tropicalis.</title>
        <authorList>
            <person name="Sessions A."/>
            <person name="Jenkins J."/>
            <person name="Mitros T."/>
            <person name="Lyons J.T."/>
            <person name="Dichmann D.S."/>
            <person name="Robert J."/>
            <person name="Harland R.M."/>
            <person name="Rokhsar D.S."/>
        </authorList>
    </citation>
    <scope>NUCLEOTIDE SEQUENCE</scope>
    <source>
        <strain evidence="2">Nigerian</strain>
    </source>
</reference>
<organism evidence="2">
    <name type="scientific">Xenopus tropicalis</name>
    <name type="common">Western clawed frog</name>
    <name type="synonym">Silurana tropicalis</name>
    <dbReference type="NCBI Taxonomy" id="8364"/>
    <lineage>
        <taxon>Eukaryota</taxon>
        <taxon>Metazoa</taxon>
        <taxon>Chordata</taxon>
        <taxon>Craniata</taxon>
        <taxon>Vertebrata</taxon>
        <taxon>Euteleostomi</taxon>
        <taxon>Amphibia</taxon>
        <taxon>Batrachia</taxon>
        <taxon>Anura</taxon>
        <taxon>Pipoidea</taxon>
        <taxon>Pipidae</taxon>
        <taxon>Xenopodinae</taxon>
        <taxon>Xenopus</taxon>
        <taxon>Silurana</taxon>
    </lineage>
</organism>
<evidence type="ECO:0000256" key="1">
    <source>
        <dbReference type="SAM" id="Phobius"/>
    </source>
</evidence>
<reference evidence="2" key="1">
    <citation type="submission" date="2009-11" db="EMBL/GenBank/DDBJ databases">
        <authorList>
            <consortium name="US DOE Joint Genome Institute (JGI-PGF)"/>
            <person name="Ottilar R."/>
            <person name="Schmutz J."/>
            <person name="Salamov A."/>
            <person name="Cheng J.F."/>
            <person name="Lucas S."/>
            <person name="Pitluck S."/>
            <person name="Gundlach H."/>
            <person name="Guo Y."/>
            <person name="Haberer G."/>
            <person name="Nasrallah J."/>
            <person name="Mayer K.F.X."/>
            <person name="van de Peer Y."/>
            <person name="Weigel D."/>
            <person name="Grigoriev I.V."/>
        </authorList>
    </citation>
    <scope>NUCLEOTIDE SEQUENCE</scope>
    <source>
        <strain evidence="2">Nigerian</strain>
    </source>
</reference>
<dbReference type="EMBL" id="KV460561">
    <property type="protein sequence ID" value="OCA16780.1"/>
    <property type="molecule type" value="Genomic_DNA"/>
</dbReference>